<evidence type="ECO:0000256" key="2">
    <source>
        <dbReference type="SAM" id="SignalP"/>
    </source>
</evidence>
<gene>
    <name evidence="3" type="ORF">F130042H8_33120</name>
</gene>
<accession>A0ABQ0B1V0</accession>
<dbReference type="Gene3D" id="3.40.190.10">
    <property type="entry name" value="Periplasmic binding protein-like II"/>
    <property type="match status" value="2"/>
</dbReference>
<dbReference type="PANTHER" id="PTHR43649">
    <property type="entry name" value="ARABINOSE-BINDING PROTEIN-RELATED"/>
    <property type="match status" value="1"/>
</dbReference>
<dbReference type="PANTHER" id="PTHR43649:SF33">
    <property type="entry name" value="POLYGALACTURONAN_RHAMNOGALACTURONAN-BINDING PROTEIN YTCQ"/>
    <property type="match status" value="1"/>
</dbReference>
<dbReference type="SUPFAM" id="SSF53850">
    <property type="entry name" value="Periplasmic binding protein-like II"/>
    <property type="match status" value="1"/>
</dbReference>
<keyword evidence="4" id="KW-1185">Reference proteome</keyword>
<feature type="chain" id="PRO_5045554070" evidence="2">
    <location>
        <begin position="21"/>
        <end position="542"/>
    </location>
</feature>
<comment type="caution">
    <text evidence="3">The sequence shown here is derived from an EMBL/GenBank/DDBJ whole genome shotgun (WGS) entry which is preliminary data.</text>
</comment>
<keyword evidence="1 2" id="KW-0732">Signal</keyword>
<dbReference type="Proteomes" id="UP001600894">
    <property type="component" value="Unassembled WGS sequence"/>
</dbReference>
<organism evidence="3 4">
    <name type="scientific">Enterocloster alcoholdehydrogenati</name>
    <dbReference type="NCBI Taxonomy" id="2547410"/>
    <lineage>
        <taxon>Bacteria</taxon>
        <taxon>Bacillati</taxon>
        <taxon>Bacillota</taxon>
        <taxon>Clostridia</taxon>
        <taxon>Lachnospirales</taxon>
        <taxon>Lachnospiraceae</taxon>
        <taxon>Enterocloster</taxon>
    </lineage>
</organism>
<dbReference type="RefSeq" id="WP_390470858.1">
    <property type="nucleotide sequence ID" value="NZ_BAABXL010000001.1"/>
</dbReference>
<protein>
    <submittedName>
        <fullName evidence="3">Extracellular solute-binding protein</fullName>
    </submittedName>
</protein>
<sequence>MKKKTVWAALAAAVVAVNLAGCVPQAESKETETDKTTETEVTFNKEGLPITAQPVHYDIAGISVRNKNFKELEYFKTLEEETNVIIDWNMAASEAWSEKKSLLFAGSELPDAFYGQNILTDVDIIKYGSQGILIPLNDLIDTYAPNLKAVLDSNPEYRKQITAPDGNIYALPAINELNPSTYDKLFINKTWLDKLGLEVPETPEEFEAVLQAFKDNDMNGNGDTSDEIPFTFRYNSADPYNRQQGIQSMFGTFGQLDDIYHFVVNNGKVVYTPTTDGYRDAMNWFGSLYKKGLIDKEVFTHDANVYASKVQNPEKTVGVFMGWSRNSTAGNNKDDYIPMAPLKGSSGEQVWRTVDADVMSRGAFAITKQAEKPEILMRWIDQSYEPETSLEIGQGLLGRALEKTEDGGYRQMKPQEGMLLDTMIHDYSPGNSGVFAITQTMIDKLELNENLQERKELDEFYAPYNVPLENMYPNVFFTEEEIEEIGVLQTDIDAYVMKMYAQWIVEGGVDDWDGFQKQLEKMNVGRYIELYQKAYDRYVKAE</sequence>
<proteinExistence type="predicted"/>
<feature type="signal peptide" evidence="2">
    <location>
        <begin position="1"/>
        <end position="20"/>
    </location>
</feature>
<dbReference type="InterPro" id="IPR050490">
    <property type="entry name" value="Bact_solute-bd_prot1"/>
</dbReference>
<reference evidence="3 4" key="1">
    <citation type="submission" date="2024-04" db="EMBL/GenBank/DDBJ databases">
        <title>Defined microbial consortia suppress multidrug-resistant proinflammatory Enterobacteriaceae via ecological control.</title>
        <authorList>
            <person name="Furuichi M."/>
            <person name="Kawaguchi T."/>
            <person name="Pust M."/>
            <person name="Yasuma K."/>
            <person name="Plichta D."/>
            <person name="Hasegawa N."/>
            <person name="Ohya T."/>
            <person name="Bhattarai S."/>
            <person name="Sasajima S."/>
            <person name="Aoto Y."/>
            <person name="Tuganbaev T."/>
            <person name="Yaginuma M."/>
            <person name="Ueda M."/>
            <person name="Okahashi N."/>
            <person name="Amafuji K."/>
            <person name="Kiridooshi Y."/>
            <person name="Sugita K."/>
            <person name="Strazar M."/>
            <person name="Skelly A."/>
            <person name="Suda W."/>
            <person name="Hattori M."/>
            <person name="Nakamoto N."/>
            <person name="Caballero S."/>
            <person name="Norman J."/>
            <person name="Olle B."/>
            <person name="Tanoue T."/>
            <person name="Arita M."/>
            <person name="Bucci V."/>
            <person name="Atarashi K."/>
            <person name="Xavier R."/>
            <person name="Honda K."/>
        </authorList>
    </citation>
    <scope>NUCLEOTIDE SEQUENCE [LARGE SCALE GENOMIC DNA]</scope>
    <source>
        <strain evidence="4">f13</strain>
    </source>
</reference>
<evidence type="ECO:0000313" key="3">
    <source>
        <dbReference type="EMBL" id="GAA6270252.1"/>
    </source>
</evidence>
<dbReference type="EMBL" id="BAABXL010000001">
    <property type="protein sequence ID" value="GAA6270252.1"/>
    <property type="molecule type" value="Genomic_DNA"/>
</dbReference>
<evidence type="ECO:0000256" key="1">
    <source>
        <dbReference type="ARBA" id="ARBA00022729"/>
    </source>
</evidence>
<name>A0ABQ0B1V0_9FIRM</name>
<evidence type="ECO:0000313" key="4">
    <source>
        <dbReference type="Proteomes" id="UP001600894"/>
    </source>
</evidence>